<dbReference type="Proteomes" id="UP000198942">
    <property type="component" value="Unassembled WGS sequence"/>
</dbReference>
<dbReference type="GO" id="GO:0006515">
    <property type="term" value="P:protein quality control for misfolded or incompletely synthesized proteins"/>
    <property type="evidence" value="ECO:0007669"/>
    <property type="project" value="TreeGrafter"/>
</dbReference>
<gene>
    <name evidence="8" type="ORF">SAMN05192574_103545</name>
</gene>
<dbReference type="Gene3D" id="3.90.226.10">
    <property type="entry name" value="2-enoyl-CoA Hydratase, Chain A, domain 1"/>
    <property type="match status" value="1"/>
</dbReference>
<keyword evidence="3 8" id="KW-0645">Protease</keyword>
<keyword evidence="4" id="KW-0378">Hydrolase</keyword>
<keyword evidence="2" id="KW-0963">Cytoplasm</keyword>
<organism evidence="8 9">
    <name type="scientific">Mucilaginibacter gossypiicola</name>
    <dbReference type="NCBI Taxonomy" id="551995"/>
    <lineage>
        <taxon>Bacteria</taxon>
        <taxon>Pseudomonadati</taxon>
        <taxon>Bacteroidota</taxon>
        <taxon>Sphingobacteriia</taxon>
        <taxon>Sphingobacteriales</taxon>
        <taxon>Sphingobacteriaceae</taxon>
        <taxon>Mucilaginibacter</taxon>
    </lineage>
</organism>
<dbReference type="PANTHER" id="PTHR10381">
    <property type="entry name" value="ATP-DEPENDENT CLP PROTEASE PROTEOLYTIC SUBUNIT"/>
    <property type="match status" value="1"/>
</dbReference>
<dbReference type="InterPro" id="IPR001907">
    <property type="entry name" value="ClpP"/>
</dbReference>
<dbReference type="InterPro" id="IPR029045">
    <property type="entry name" value="ClpP/crotonase-like_dom_sf"/>
</dbReference>
<comment type="similarity">
    <text evidence="1 6">Belongs to the peptidase S14 family.</text>
</comment>
<dbReference type="PANTHER" id="PTHR10381:SF70">
    <property type="entry name" value="ATP-DEPENDENT CLP PROTEASE PROTEOLYTIC SUBUNIT"/>
    <property type="match status" value="1"/>
</dbReference>
<evidence type="ECO:0000256" key="3">
    <source>
        <dbReference type="ARBA" id="ARBA00022670"/>
    </source>
</evidence>
<sequence length="441" mass="48619">MIYANRHYKTLKNVCYSRPTNNLSPSSRLSDFPTFGQKQLNMSYKIYLYDTETDCIGSGNLSSAYMQTQLAVAAGDDVEVHISSVGGSAFDAIAIYDLLKKYPGKVTTYIDALAASAASVVAMGGHEVVMSKYALLMIHKPMVGTGGNADELLKDVQMLDVVQERLAQIYIDKSGLDGVTVNSLINSVTWMTADQALDLGFIDQIEDYSTKITNSALIKNYTSAAPAVYQRCINKILNINNNSMNIENKELIEKTTSVLDKIMNFFKKVVNKQTITDKGTLHHAGQIEEGAEVYQDEDMTTPAISDTYTCADGKQLDIKQGMIQSVTPADPEKAPEPENEDEDLPESKFKSAKKINDVQNRMQQLKARLHAQNALLTEARTALEEANNSLQKTRTEVKNEIKSTFIPESSKRSNKAHSEPAPFFSPQTEIAKNAVKKAIAS</sequence>
<dbReference type="SUPFAM" id="SSF52096">
    <property type="entry name" value="ClpP/crotonase"/>
    <property type="match status" value="1"/>
</dbReference>
<evidence type="ECO:0000313" key="8">
    <source>
        <dbReference type="EMBL" id="SEN56874.1"/>
    </source>
</evidence>
<evidence type="ECO:0000256" key="5">
    <source>
        <dbReference type="ARBA" id="ARBA00022825"/>
    </source>
</evidence>
<feature type="region of interest" description="Disordered" evidence="7">
    <location>
        <begin position="327"/>
        <end position="349"/>
    </location>
</feature>
<dbReference type="STRING" id="551995.SAMN05192574_103545"/>
<evidence type="ECO:0000256" key="4">
    <source>
        <dbReference type="ARBA" id="ARBA00022801"/>
    </source>
</evidence>
<dbReference type="GO" id="GO:0004252">
    <property type="term" value="F:serine-type endopeptidase activity"/>
    <property type="evidence" value="ECO:0007669"/>
    <property type="project" value="InterPro"/>
</dbReference>
<proteinExistence type="inferred from homology"/>
<evidence type="ECO:0000256" key="7">
    <source>
        <dbReference type="SAM" id="MobiDB-lite"/>
    </source>
</evidence>
<dbReference type="NCBIfam" id="NF045542">
    <property type="entry name" value="Clp_rel_HeadMat"/>
    <property type="match status" value="1"/>
</dbReference>
<dbReference type="AlphaFoldDB" id="A0A1H8HLE1"/>
<dbReference type="InterPro" id="IPR023562">
    <property type="entry name" value="ClpP/TepA"/>
</dbReference>
<dbReference type="GO" id="GO:0051117">
    <property type="term" value="F:ATPase binding"/>
    <property type="evidence" value="ECO:0007669"/>
    <property type="project" value="TreeGrafter"/>
</dbReference>
<keyword evidence="5" id="KW-0720">Serine protease</keyword>
<dbReference type="Pfam" id="PF00574">
    <property type="entry name" value="CLP_protease"/>
    <property type="match status" value="1"/>
</dbReference>
<protein>
    <recommendedName>
        <fullName evidence="6">ATP-dependent Clp protease proteolytic subunit</fullName>
    </recommendedName>
</protein>
<keyword evidence="9" id="KW-1185">Reference proteome</keyword>
<dbReference type="GO" id="GO:0009368">
    <property type="term" value="C:endopeptidase Clp complex"/>
    <property type="evidence" value="ECO:0007669"/>
    <property type="project" value="TreeGrafter"/>
</dbReference>
<evidence type="ECO:0000313" key="9">
    <source>
        <dbReference type="Proteomes" id="UP000198942"/>
    </source>
</evidence>
<feature type="region of interest" description="Disordered" evidence="7">
    <location>
        <begin position="387"/>
        <end position="428"/>
    </location>
</feature>
<evidence type="ECO:0000256" key="1">
    <source>
        <dbReference type="ARBA" id="ARBA00007039"/>
    </source>
</evidence>
<dbReference type="EMBL" id="FOCL01000003">
    <property type="protein sequence ID" value="SEN56874.1"/>
    <property type="molecule type" value="Genomic_DNA"/>
</dbReference>
<dbReference type="GO" id="GO:0004176">
    <property type="term" value="F:ATP-dependent peptidase activity"/>
    <property type="evidence" value="ECO:0007669"/>
    <property type="project" value="InterPro"/>
</dbReference>
<accession>A0A1H8HLE1</accession>
<dbReference type="PRINTS" id="PR00127">
    <property type="entry name" value="CLPPROTEASEP"/>
</dbReference>
<dbReference type="CDD" id="cd07016">
    <property type="entry name" value="S14_ClpP_1"/>
    <property type="match status" value="1"/>
</dbReference>
<name>A0A1H8HLE1_9SPHI</name>
<reference evidence="9" key="1">
    <citation type="submission" date="2016-10" db="EMBL/GenBank/DDBJ databases">
        <authorList>
            <person name="Varghese N."/>
            <person name="Submissions S."/>
        </authorList>
    </citation>
    <scope>NUCLEOTIDE SEQUENCE [LARGE SCALE GENOMIC DNA]</scope>
    <source>
        <strain evidence="9">Gh-48</strain>
    </source>
</reference>
<evidence type="ECO:0000256" key="6">
    <source>
        <dbReference type="RuleBase" id="RU003567"/>
    </source>
</evidence>
<evidence type="ECO:0000256" key="2">
    <source>
        <dbReference type="ARBA" id="ARBA00022490"/>
    </source>
</evidence>